<proteinExistence type="predicted"/>
<protein>
    <submittedName>
        <fullName evidence="1">Uncharacterized protein</fullName>
    </submittedName>
</protein>
<dbReference type="RefSeq" id="XP_041546005.1">
    <property type="nucleotide sequence ID" value="XM_041692640.1"/>
</dbReference>
<dbReference type="OrthoDB" id="10387616at2759"/>
<dbReference type="AlphaFoldDB" id="A0A7R8A2X6"/>
<reference evidence="1" key="1">
    <citation type="submission" date="2021-01" db="EMBL/GenBank/DDBJ databases">
        <authorList>
            <consortium name="Aspergillus luchuensis mut. kawachii IFO 4304 genome sequencing consortium"/>
            <person name="Kazuki M."/>
            <person name="Futagami T."/>
        </authorList>
    </citation>
    <scope>NUCLEOTIDE SEQUENCE</scope>
    <source>
        <strain evidence="1">IFO 4308</strain>
    </source>
</reference>
<reference evidence="1" key="2">
    <citation type="submission" date="2021-02" db="EMBL/GenBank/DDBJ databases">
        <title>Aspergillus luchuensis mut. kawachii IFO 4304 genome sequence.</title>
        <authorList>
            <person name="Mori K."/>
            <person name="Kadooka C."/>
            <person name="Goto M."/>
            <person name="Futagami T."/>
        </authorList>
    </citation>
    <scope>NUCLEOTIDE SEQUENCE</scope>
    <source>
        <strain evidence="1">IFO 4308</strain>
    </source>
</reference>
<organism evidence="1 2">
    <name type="scientific">Aspergillus kawachii</name>
    <name type="common">White koji mold</name>
    <name type="synonym">Aspergillus awamori var. kawachi</name>
    <dbReference type="NCBI Taxonomy" id="1069201"/>
    <lineage>
        <taxon>Eukaryota</taxon>
        <taxon>Fungi</taxon>
        <taxon>Dikarya</taxon>
        <taxon>Ascomycota</taxon>
        <taxon>Pezizomycotina</taxon>
        <taxon>Eurotiomycetes</taxon>
        <taxon>Eurotiomycetidae</taxon>
        <taxon>Eurotiales</taxon>
        <taxon>Aspergillaceae</taxon>
        <taxon>Aspergillus</taxon>
        <taxon>Aspergillus subgen. Circumdati</taxon>
    </lineage>
</organism>
<gene>
    <name evidence="1" type="ORF">AKAW2_60507S</name>
</gene>
<name>A0A7R8A2X6_ASPKA</name>
<keyword evidence="2" id="KW-1185">Reference proteome</keyword>
<sequence>MDYATFSLTLLQLLVMIGVFKPFKTGYDNFFMVKNLVEGKDTTEDLVSDTLDELERDGGVRGLATAEKLKECAQKLVRKMQEIRERYGKCRGSGWLVVALKPRVYSDGSELKELERRFEVLVDKYNEVFYWDCCSGLWPWFLVVLVVVVVVVVW</sequence>
<evidence type="ECO:0000313" key="1">
    <source>
        <dbReference type="EMBL" id="BCS02243.1"/>
    </source>
</evidence>
<accession>A0A7R8A2X6</accession>
<dbReference type="KEGG" id="aluc:AKAW2_60507S"/>
<dbReference type="GeneID" id="64963564"/>
<dbReference type="EMBL" id="AP024430">
    <property type="protein sequence ID" value="BCS02243.1"/>
    <property type="molecule type" value="Genomic_DNA"/>
</dbReference>
<dbReference type="Proteomes" id="UP000661280">
    <property type="component" value="Chromosome 6"/>
</dbReference>
<evidence type="ECO:0000313" key="2">
    <source>
        <dbReference type="Proteomes" id="UP000661280"/>
    </source>
</evidence>